<keyword evidence="2" id="KW-1003">Cell membrane</keyword>
<proteinExistence type="predicted"/>
<evidence type="ECO:0000256" key="6">
    <source>
        <dbReference type="ARBA" id="ARBA00023136"/>
    </source>
</evidence>
<dbReference type="GO" id="GO:0046872">
    <property type="term" value="F:metal ion binding"/>
    <property type="evidence" value="ECO:0007669"/>
    <property type="project" value="UniProtKB-KW"/>
</dbReference>
<feature type="transmembrane region" description="Helical" evidence="8">
    <location>
        <begin position="121"/>
        <end position="143"/>
    </location>
</feature>
<feature type="transmembrane region" description="Helical" evidence="8">
    <location>
        <begin position="265"/>
        <end position="283"/>
    </location>
</feature>
<gene>
    <name evidence="9" type="ORF">HHI_01840</name>
</gene>
<evidence type="ECO:0000256" key="3">
    <source>
        <dbReference type="ARBA" id="ARBA00022679"/>
    </source>
</evidence>
<dbReference type="PANTHER" id="PTHR22926">
    <property type="entry name" value="PHOSPHO-N-ACETYLMURAMOYL-PENTAPEPTIDE-TRANSFERASE"/>
    <property type="match status" value="1"/>
</dbReference>
<dbReference type="Proteomes" id="UP000025061">
    <property type="component" value="Unassembled WGS sequence"/>
</dbReference>
<feature type="binding site" evidence="7">
    <location>
        <position position="236"/>
    </location>
    <ligand>
        <name>Mg(2+)</name>
        <dbReference type="ChEBI" id="CHEBI:18420"/>
    </ligand>
</feature>
<comment type="cofactor">
    <cofactor evidence="7">
        <name>Mg(2+)</name>
        <dbReference type="ChEBI" id="CHEBI:18420"/>
    </cofactor>
</comment>
<feature type="transmembrane region" description="Helical" evidence="8">
    <location>
        <begin position="88"/>
        <end position="109"/>
    </location>
</feature>
<feature type="binding site" evidence="7">
    <location>
        <position position="174"/>
    </location>
    <ligand>
        <name>Mg(2+)</name>
        <dbReference type="ChEBI" id="CHEBI:18420"/>
    </ligand>
</feature>
<evidence type="ECO:0000256" key="4">
    <source>
        <dbReference type="ARBA" id="ARBA00022692"/>
    </source>
</evidence>
<accession>A0A059G0V3</accession>
<reference evidence="9 10" key="1">
    <citation type="submission" date="2013-04" db="EMBL/GenBank/DDBJ databases">
        <title>Hyphomonas hirschiana VP5 Genome Sequencing.</title>
        <authorList>
            <person name="Lai Q."/>
            <person name="Shao Z."/>
        </authorList>
    </citation>
    <scope>NUCLEOTIDE SEQUENCE [LARGE SCALE GENOMIC DNA]</scope>
    <source>
        <strain evidence="9 10">VP5</strain>
    </source>
</reference>
<feature type="transmembrane region" description="Helical" evidence="8">
    <location>
        <begin position="12"/>
        <end position="35"/>
    </location>
</feature>
<keyword evidence="3 9" id="KW-0808">Transferase</keyword>
<dbReference type="PATRIC" id="fig|1280951.3.peg.371"/>
<comment type="caution">
    <text evidence="9">The sequence shown here is derived from an EMBL/GenBank/DDBJ whole genome shotgun (WGS) entry which is preliminary data.</text>
</comment>
<keyword evidence="7" id="KW-0460">Magnesium</keyword>
<keyword evidence="5 8" id="KW-1133">Transmembrane helix</keyword>
<protein>
    <submittedName>
        <fullName evidence="9">Glycosyl transferase family protein</fullName>
    </submittedName>
</protein>
<dbReference type="PANTHER" id="PTHR22926:SF3">
    <property type="entry name" value="UNDECAPRENYL-PHOSPHATE ALPHA-N-ACETYLGLUCOSAMINYL 1-PHOSPHATE TRANSFERASE"/>
    <property type="match status" value="1"/>
</dbReference>
<evidence type="ECO:0000313" key="10">
    <source>
        <dbReference type="Proteomes" id="UP000025061"/>
    </source>
</evidence>
<evidence type="ECO:0000256" key="8">
    <source>
        <dbReference type="SAM" id="Phobius"/>
    </source>
</evidence>
<dbReference type="GO" id="GO:0071555">
    <property type="term" value="P:cell wall organization"/>
    <property type="evidence" value="ECO:0007669"/>
    <property type="project" value="TreeGrafter"/>
</dbReference>
<feature type="transmembrane region" description="Helical" evidence="8">
    <location>
        <begin position="205"/>
        <end position="226"/>
    </location>
</feature>
<dbReference type="GO" id="GO:0009103">
    <property type="term" value="P:lipopolysaccharide biosynthetic process"/>
    <property type="evidence" value="ECO:0007669"/>
    <property type="project" value="TreeGrafter"/>
</dbReference>
<feature type="transmembrane region" description="Helical" evidence="8">
    <location>
        <begin position="304"/>
        <end position="325"/>
    </location>
</feature>
<evidence type="ECO:0000256" key="2">
    <source>
        <dbReference type="ARBA" id="ARBA00022475"/>
    </source>
</evidence>
<feature type="transmembrane region" description="Helical" evidence="8">
    <location>
        <begin position="181"/>
        <end position="199"/>
    </location>
</feature>
<evidence type="ECO:0000256" key="7">
    <source>
        <dbReference type="PIRSR" id="PIRSR600715-1"/>
    </source>
</evidence>
<dbReference type="AlphaFoldDB" id="A0A059G0V3"/>
<sequence length="366" mass="37352">MDRCLPARGGAMIALSLVWAAAPLIISFLVCALMIRLGPKDAPDGGRKTQSRPVPSAGGVGVLAGVLGALFLASLLQPGGLGNPVATLAQIALAGPMLLVLIAGLLGFADDRLNLPAGRKLLILAAAALLAAIYGPHVTHFWLPGANGSGYVLPAFLAIAGAALWLFIMANAVNFMDGANGIAMGSAAILLAALAVITAPPTGSAPGILFLLLVAAAAAVCGFLAWNLAGRLYAGDTGALAIGALMGGAGLSAGVIHSVWVPATLALPILLDVILTLIWRARLGRPLMQAHRDHAYQLFLRAGWSHLQVAGLWWGFCLITSLAAITGARNGAGVAAALFAFMFLAGSALWGWQRIALGRHLASENK</sequence>
<evidence type="ECO:0000256" key="1">
    <source>
        <dbReference type="ARBA" id="ARBA00004651"/>
    </source>
</evidence>
<dbReference type="GO" id="GO:0005886">
    <property type="term" value="C:plasma membrane"/>
    <property type="evidence" value="ECO:0007669"/>
    <property type="project" value="UniProtKB-SubCell"/>
</dbReference>
<keyword evidence="4 8" id="KW-0812">Transmembrane</keyword>
<name>A0A059G0V3_9PROT</name>
<dbReference type="Pfam" id="PF00953">
    <property type="entry name" value="Glycos_transf_4"/>
    <property type="match status" value="1"/>
</dbReference>
<evidence type="ECO:0000313" key="9">
    <source>
        <dbReference type="EMBL" id="KCZ96381.1"/>
    </source>
</evidence>
<dbReference type="GO" id="GO:0016780">
    <property type="term" value="F:phosphotransferase activity, for other substituted phosphate groups"/>
    <property type="evidence" value="ECO:0007669"/>
    <property type="project" value="InterPro"/>
</dbReference>
<dbReference type="InterPro" id="IPR000715">
    <property type="entry name" value="Glycosyl_transferase_4"/>
</dbReference>
<evidence type="ECO:0000256" key="5">
    <source>
        <dbReference type="ARBA" id="ARBA00022989"/>
    </source>
</evidence>
<feature type="transmembrane region" description="Helical" evidence="8">
    <location>
        <begin position="149"/>
        <end position="169"/>
    </location>
</feature>
<feature type="transmembrane region" description="Helical" evidence="8">
    <location>
        <begin position="331"/>
        <end position="352"/>
    </location>
</feature>
<dbReference type="EMBL" id="ARYI01000001">
    <property type="protein sequence ID" value="KCZ96381.1"/>
    <property type="molecule type" value="Genomic_DNA"/>
</dbReference>
<dbReference type="GO" id="GO:0044038">
    <property type="term" value="P:cell wall macromolecule biosynthetic process"/>
    <property type="evidence" value="ECO:0007669"/>
    <property type="project" value="TreeGrafter"/>
</dbReference>
<organism evidence="9 10">
    <name type="scientific">Hyphomonas hirschiana VP5</name>
    <dbReference type="NCBI Taxonomy" id="1280951"/>
    <lineage>
        <taxon>Bacteria</taxon>
        <taxon>Pseudomonadati</taxon>
        <taxon>Pseudomonadota</taxon>
        <taxon>Alphaproteobacteria</taxon>
        <taxon>Hyphomonadales</taxon>
        <taxon>Hyphomonadaceae</taxon>
        <taxon>Hyphomonas</taxon>
    </lineage>
</organism>
<comment type="subcellular location">
    <subcellularLocation>
        <location evidence="1">Cell membrane</location>
        <topology evidence="1">Multi-pass membrane protein</topology>
    </subcellularLocation>
</comment>
<feature type="transmembrane region" description="Helical" evidence="8">
    <location>
        <begin position="238"/>
        <end position="259"/>
    </location>
</feature>
<keyword evidence="10" id="KW-1185">Reference proteome</keyword>
<keyword evidence="7" id="KW-0479">Metal-binding</keyword>
<keyword evidence="6 8" id="KW-0472">Membrane</keyword>
<feature type="transmembrane region" description="Helical" evidence="8">
    <location>
        <begin position="56"/>
        <end position="76"/>
    </location>
</feature>